<accession>A0A4Z0V347</accession>
<feature type="domain" description="ATPase" evidence="1">
    <location>
        <begin position="5"/>
        <end position="206"/>
    </location>
</feature>
<dbReference type="Proteomes" id="UP000297635">
    <property type="component" value="Unassembled WGS sequence"/>
</dbReference>
<reference evidence="2 3" key="1">
    <citation type="submission" date="2019-02" db="EMBL/GenBank/DDBJ databases">
        <title>Isolation and identification of novel species under the genus Muribaculum.</title>
        <authorList>
            <person name="Miyake S."/>
            <person name="Ding Y."/>
            <person name="Low A."/>
            <person name="Soh M."/>
            <person name="Seedorf H."/>
        </authorList>
    </citation>
    <scope>NUCLEOTIDE SEQUENCE [LARGE SCALE GENOMIC DNA]</scope>
    <source>
        <strain evidence="2 3">TLL-A3</strain>
    </source>
</reference>
<sequence>MIIGRKPEQKELLDAANSEYSKFVAVYGRRRVGKTFLIRETFNYSFTFQHTGLARGKMKDQLLSFRASLQNASGRKYTQFKSWYEAFFALEEWLGTLPEGKKIVFFDELPWMDTPRSNFISGLEHFWNSWASARKDILLIACGSATSWIVNKLINNHGGLHNRLTNKILLHPFTLSECEEYSEKNKLGLSRYQLVENYMIMGGIPFYWSLIKRELSMAQNIDALFFNQEVEGLSHEYEQLYASLFNNPEPYMQVVSALATKRSGLNRDEIVNQSGIPTGGDLSRYLNELEWCGFIRKYNCMGKQSKDALYQLIDNFTIFYFQYLKSNKNNDAHFWTNNIGSALHRAWSGIAFERVCLQHIRQIKEALGISGVLSNVYSWRTEADEEKGIDKTQIDLLIDRNDGVINLCEMKFSAQEYVVSEDEEMKLRRRRGNFIEATQTKKAVHITLVTPYGLRQNAHSGIAQNIITINNIFTK</sequence>
<keyword evidence="2" id="KW-0067">ATP-binding</keyword>
<dbReference type="AlphaFoldDB" id="A0A4Z0V347"/>
<proteinExistence type="predicted"/>
<dbReference type="GeneID" id="82150167"/>
<evidence type="ECO:0000259" key="1">
    <source>
        <dbReference type="Pfam" id="PF01637"/>
    </source>
</evidence>
<keyword evidence="2" id="KW-0547">Nucleotide-binding</keyword>
<name>A0A4Z0V347_9BACT</name>
<dbReference type="InterPro" id="IPR027417">
    <property type="entry name" value="P-loop_NTPase"/>
</dbReference>
<dbReference type="RefSeq" id="WP_135471989.1">
    <property type="nucleotide sequence ID" value="NZ_CASPHE010000124.1"/>
</dbReference>
<keyword evidence="3" id="KW-1185">Reference proteome</keyword>
<dbReference type="GO" id="GO:0005524">
    <property type="term" value="F:ATP binding"/>
    <property type="evidence" value="ECO:0007669"/>
    <property type="project" value="UniProtKB-KW"/>
</dbReference>
<protein>
    <submittedName>
        <fullName evidence="2">ATP-binding protein</fullName>
    </submittedName>
</protein>
<evidence type="ECO:0000313" key="3">
    <source>
        <dbReference type="Proteomes" id="UP000297635"/>
    </source>
</evidence>
<dbReference type="SUPFAM" id="SSF52540">
    <property type="entry name" value="P-loop containing nucleoside triphosphate hydrolases"/>
    <property type="match status" value="1"/>
</dbReference>
<comment type="caution">
    <text evidence="2">The sequence shown here is derived from an EMBL/GenBank/DDBJ whole genome shotgun (WGS) entry which is preliminary data.</text>
</comment>
<dbReference type="EMBL" id="SJSA01000002">
    <property type="protein sequence ID" value="TGG36246.1"/>
    <property type="molecule type" value="Genomic_DNA"/>
</dbReference>
<organism evidence="2 3">
    <name type="scientific">Duncaniella freteri</name>
    <dbReference type="NCBI Taxonomy" id="2530391"/>
    <lineage>
        <taxon>Bacteria</taxon>
        <taxon>Pseudomonadati</taxon>
        <taxon>Bacteroidota</taxon>
        <taxon>Bacteroidia</taxon>
        <taxon>Bacteroidales</taxon>
        <taxon>Muribaculaceae</taxon>
        <taxon>Duncaniella</taxon>
    </lineage>
</organism>
<dbReference type="Gene3D" id="3.40.50.300">
    <property type="entry name" value="P-loop containing nucleotide triphosphate hydrolases"/>
    <property type="match status" value="1"/>
</dbReference>
<dbReference type="InterPro" id="IPR011579">
    <property type="entry name" value="ATPase_dom"/>
</dbReference>
<evidence type="ECO:0000313" key="2">
    <source>
        <dbReference type="EMBL" id="TGG36246.1"/>
    </source>
</evidence>
<gene>
    <name evidence="2" type="ORF">EZ315_10250</name>
</gene>
<dbReference type="Pfam" id="PF01637">
    <property type="entry name" value="ATPase_2"/>
    <property type="match status" value="1"/>
</dbReference>
<dbReference type="PANTHER" id="PTHR34704:SF1">
    <property type="entry name" value="ATPASE"/>
    <property type="match status" value="1"/>
</dbReference>
<dbReference type="PANTHER" id="PTHR34704">
    <property type="entry name" value="ATPASE"/>
    <property type="match status" value="1"/>
</dbReference>